<keyword evidence="4 6" id="KW-1133">Transmembrane helix</keyword>
<feature type="transmembrane region" description="Helical" evidence="6">
    <location>
        <begin position="192"/>
        <end position="211"/>
    </location>
</feature>
<dbReference type="STRING" id="2041.AERYTH_00510"/>
<gene>
    <name evidence="8" type="ORF">AERYTH_00510</name>
</gene>
<evidence type="ECO:0000256" key="5">
    <source>
        <dbReference type="ARBA" id="ARBA00023136"/>
    </source>
</evidence>
<dbReference type="PANTHER" id="PTHR32322:SF2">
    <property type="entry name" value="EAMA DOMAIN-CONTAINING PROTEIN"/>
    <property type="match status" value="1"/>
</dbReference>
<evidence type="ECO:0000256" key="2">
    <source>
        <dbReference type="ARBA" id="ARBA00007362"/>
    </source>
</evidence>
<dbReference type="InterPro" id="IPR037185">
    <property type="entry name" value="EmrE-like"/>
</dbReference>
<feature type="transmembrane region" description="Helical" evidence="6">
    <location>
        <begin position="289"/>
        <end position="308"/>
    </location>
</feature>
<evidence type="ECO:0000256" key="4">
    <source>
        <dbReference type="ARBA" id="ARBA00022989"/>
    </source>
</evidence>
<feature type="transmembrane region" description="Helical" evidence="6">
    <location>
        <begin position="44"/>
        <end position="65"/>
    </location>
</feature>
<organism evidence="8 9">
    <name type="scientific">Aeromicrobium erythreum</name>
    <dbReference type="NCBI Taxonomy" id="2041"/>
    <lineage>
        <taxon>Bacteria</taxon>
        <taxon>Bacillati</taxon>
        <taxon>Actinomycetota</taxon>
        <taxon>Actinomycetes</taxon>
        <taxon>Propionibacteriales</taxon>
        <taxon>Nocardioidaceae</taxon>
        <taxon>Aeromicrobium</taxon>
    </lineage>
</organism>
<accession>A0A0U4CCX3</accession>
<keyword evidence="3 6" id="KW-0812">Transmembrane</keyword>
<dbReference type="InterPro" id="IPR000620">
    <property type="entry name" value="EamA_dom"/>
</dbReference>
<feature type="transmembrane region" description="Helical" evidence="6">
    <location>
        <begin position="263"/>
        <end position="283"/>
    </location>
</feature>
<feature type="transmembrane region" description="Helical" evidence="6">
    <location>
        <begin position="135"/>
        <end position="154"/>
    </location>
</feature>
<evidence type="ECO:0000256" key="3">
    <source>
        <dbReference type="ARBA" id="ARBA00022692"/>
    </source>
</evidence>
<dbReference type="InterPro" id="IPR050638">
    <property type="entry name" value="AA-Vitamin_Transporters"/>
</dbReference>
<feature type="transmembrane region" description="Helical" evidence="6">
    <location>
        <begin position="77"/>
        <end position="96"/>
    </location>
</feature>
<sequence length="321" mass="33946">MSLSEQRVVRSPLVGYALVLTAAVLFGLNAGASRIPLRSGTDEATFTTVRITAALVVLVVVALVVDRRALRLPTLRRLPLLLGLGVLGIAGLQGFYNVAINRLPLGIALLLEYTGPVLVVLWVRFARRRPVHARMWPALGLTLAGLAVVSQVWSGLAFDGLGVAAALLAAVCFASYFLLGEDDGVSADPLHHIVWAFALAAVLMNVVAPVWRADALGADASMLGRLDDLTVPAWAAMAWIVLLGTVTPFFLLLLALRALPATVVSVVAMLEPVVASLVGWGWYAESLTAVQLGGVAMVLLGIVLAQTARRDPHPDELPPLT</sequence>
<dbReference type="EMBL" id="CP011502">
    <property type="protein sequence ID" value="ALX03285.1"/>
    <property type="molecule type" value="Genomic_DNA"/>
</dbReference>
<keyword evidence="9" id="KW-1185">Reference proteome</keyword>
<dbReference type="PANTHER" id="PTHR32322">
    <property type="entry name" value="INNER MEMBRANE TRANSPORTER"/>
    <property type="match status" value="1"/>
</dbReference>
<protein>
    <recommendedName>
        <fullName evidence="7">EamA domain-containing protein</fullName>
    </recommendedName>
</protein>
<dbReference type="Proteomes" id="UP000067689">
    <property type="component" value="Chromosome"/>
</dbReference>
<feature type="transmembrane region" description="Helical" evidence="6">
    <location>
        <begin position="102"/>
        <end position="123"/>
    </location>
</feature>
<evidence type="ECO:0000313" key="8">
    <source>
        <dbReference type="EMBL" id="ALX03285.1"/>
    </source>
</evidence>
<dbReference type="Pfam" id="PF00892">
    <property type="entry name" value="EamA"/>
    <property type="match status" value="2"/>
</dbReference>
<reference evidence="8 9" key="1">
    <citation type="journal article" date="1991" name="Int. J. Syst. Bacteriol.">
        <title>Description of the erythromycin-producing bacterium Arthrobacter sp. strain NRRL B-3381 as Aeromicrobium erythreum gen. nov., sp. nov.</title>
        <authorList>
            <person name="Miller E.S."/>
            <person name="Woese C.R."/>
            <person name="Brenner S."/>
        </authorList>
    </citation>
    <scope>NUCLEOTIDE SEQUENCE [LARGE SCALE GENOMIC DNA]</scope>
    <source>
        <strain evidence="8 9">AR18</strain>
    </source>
</reference>
<dbReference type="KEGG" id="aer:AERYTH_00510"/>
<evidence type="ECO:0000256" key="6">
    <source>
        <dbReference type="SAM" id="Phobius"/>
    </source>
</evidence>
<feature type="domain" description="EamA" evidence="7">
    <location>
        <begin position="14"/>
        <end position="150"/>
    </location>
</feature>
<name>A0A0U4CCX3_9ACTN</name>
<evidence type="ECO:0000259" key="7">
    <source>
        <dbReference type="Pfam" id="PF00892"/>
    </source>
</evidence>
<feature type="transmembrane region" description="Helical" evidence="6">
    <location>
        <begin position="12"/>
        <end position="32"/>
    </location>
</feature>
<keyword evidence="5 6" id="KW-0472">Membrane</keyword>
<evidence type="ECO:0000313" key="9">
    <source>
        <dbReference type="Proteomes" id="UP000067689"/>
    </source>
</evidence>
<evidence type="ECO:0000256" key="1">
    <source>
        <dbReference type="ARBA" id="ARBA00004141"/>
    </source>
</evidence>
<dbReference type="Gene3D" id="1.10.3730.20">
    <property type="match status" value="1"/>
</dbReference>
<feature type="domain" description="EamA" evidence="7">
    <location>
        <begin position="161"/>
        <end position="304"/>
    </location>
</feature>
<proteinExistence type="inferred from homology"/>
<feature type="transmembrane region" description="Helical" evidence="6">
    <location>
        <begin position="231"/>
        <end position="256"/>
    </location>
</feature>
<dbReference type="PATRIC" id="fig|2041.4.peg.104"/>
<dbReference type="GO" id="GO:0016020">
    <property type="term" value="C:membrane"/>
    <property type="evidence" value="ECO:0007669"/>
    <property type="project" value="UniProtKB-SubCell"/>
</dbReference>
<dbReference type="AlphaFoldDB" id="A0A0U4CCX3"/>
<dbReference type="RefSeq" id="WP_067853183.1">
    <property type="nucleotide sequence ID" value="NZ_CP011502.1"/>
</dbReference>
<dbReference type="OrthoDB" id="154915at2"/>
<feature type="transmembrane region" description="Helical" evidence="6">
    <location>
        <begin position="160"/>
        <end position="180"/>
    </location>
</feature>
<dbReference type="SUPFAM" id="SSF103481">
    <property type="entry name" value="Multidrug resistance efflux transporter EmrE"/>
    <property type="match status" value="2"/>
</dbReference>
<comment type="similarity">
    <text evidence="2">Belongs to the EamA transporter family.</text>
</comment>
<comment type="subcellular location">
    <subcellularLocation>
        <location evidence="1">Membrane</location>
        <topology evidence="1">Multi-pass membrane protein</topology>
    </subcellularLocation>
</comment>